<evidence type="ECO:0000256" key="1">
    <source>
        <dbReference type="ARBA" id="ARBA00022527"/>
    </source>
</evidence>
<sequence>MSPAPTDAPGPRRIVGRYRLEHELGRGAMGTVWSAYDEVLHRPVAVKEVRLSSVPVNERAIVRERTLREARATAMLSHPNVVTLYDVVEVASEPYVVMELLPSRSLASYIGERGRLTQPEAAEIGSAVASALTTAHRAGITHRDVKPGNVLIGENGQIKLTDFGIARNAAEQSMTQTGTVLGSPPYIAPEVAMGRAVGPAADLWGLGATLFACLEGRPPYDAGDPVGTVTEVVHGDVPVPAGRGPVVDVIRGLMVKDPALRMPLAAVRRRLRPLLSDPEGPVLAVSSAPRTAAFRVPRPGPASDQAGLIPASSSRGPTGTLADGTPVAPEQPPRPRPTPGPRTGPETPVAPEKAAAPEKASAEAPAVETPEEAEPEKPRKSADASSGPVAGVAAAAAVAGAAATSADSTGGADEKPATGESATATEEPAAAAGSTAAAEPGDEDEAEEQAVVGGPAASTDGDAAEESAVEESAPEAAEEAAEEKVTEEKAAEEETADEEAEAGEDTAPEASRAGNEDDGVAEPAGEDAGEDAGAGPDEATGEASDEQSAVETAAEETAADEEPAEETAADGEPAEEPADGKPAGEEPTAEEPADEPGEKPETGTSSGNGRGPTTPSSSPKRLPPPSDAETTMVGPRLSTSEDVTRTVRRPPLPPRTGPPTGARWTPPAGAPAPGWRPAPPRPAATGMGTAGTPGQLAPDPGPLPFTPTPRAPAPRRSPWAVAAVVALLVLMAALGAVGAYALTRSLAGQGALATTLTPSGPEVAGTVLIAHADTDERYSGTGLGFSALVPAGWQQFRLEQAGGDVTVRFVSPDAQRELRVDRVAGFYPSQKAADYLALLARPASLGVDGSSVGPVEDVGAAAPGAEPPQQTVYRTTSGPDDRTTWTRLVPSGTDLWVVRLTAPSTDPVGAPEQFRAVADSFAVPPPEGPR</sequence>
<dbReference type="InterPro" id="IPR000719">
    <property type="entry name" value="Prot_kinase_dom"/>
</dbReference>
<organism evidence="10 11">
    <name type="scientific">Actinomycetospora rhizophila</name>
    <dbReference type="NCBI Taxonomy" id="1416876"/>
    <lineage>
        <taxon>Bacteria</taxon>
        <taxon>Bacillati</taxon>
        <taxon>Actinomycetota</taxon>
        <taxon>Actinomycetes</taxon>
        <taxon>Pseudonocardiales</taxon>
        <taxon>Pseudonocardiaceae</taxon>
        <taxon>Actinomycetospora</taxon>
    </lineage>
</organism>
<dbReference type="Proteomes" id="UP001596175">
    <property type="component" value="Unassembled WGS sequence"/>
</dbReference>
<dbReference type="SMART" id="SM00220">
    <property type="entry name" value="S_TKc"/>
    <property type="match status" value="1"/>
</dbReference>
<dbReference type="InterPro" id="IPR030616">
    <property type="entry name" value="Aur-like"/>
</dbReference>
<feature type="region of interest" description="Disordered" evidence="7">
    <location>
        <begin position="294"/>
        <end position="713"/>
    </location>
</feature>
<dbReference type="InterPro" id="IPR011009">
    <property type="entry name" value="Kinase-like_dom_sf"/>
</dbReference>
<comment type="caution">
    <text evidence="10">The sequence shown here is derived from an EMBL/GenBank/DDBJ whole genome shotgun (WGS) entry which is preliminary data.</text>
</comment>
<keyword evidence="1" id="KW-0723">Serine/threonine-protein kinase</keyword>
<evidence type="ECO:0000313" key="11">
    <source>
        <dbReference type="Proteomes" id="UP001596175"/>
    </source>
</evidence>
<evidence type="ECO:0000256" key="6">
    <source>
        <dbReference type="PROSITE-ProRule" id="PRU10141"/>
    </source>
</evidence>
<dbReference type="PROSITE" id="PS00107">
    <property type="entry name" value="PROTEIN_KINASE_ATP"/>
    <property type="match status" value="1"/>
</dbReference>
<feature type="transmembrane region" description="Helical" evidence="8">
    <location>
        <begin position="719"/>
        <end position="742"/>
    </location>
</feature>
<feature type="compositionally biased region" description="Low complexity" evidence="7">
    <location>
        <begin position="383"/>
        <end position="411"/>
    </location>
</feature>
<evidence type="ECO:0000256" key="8">
    <source>
        <dbReference type="SAM" id="Phobius"/>
    </source>
</evidence>
<keyword evidence="11" id="KW-1185">Reference proteome</keyword>
<dbReference type="CDD" id="cd14014">
    <property type="entry name" value="STKc_PknB_like"/>
    <property type="match status" value="1"/>
</dbReference>
<evidence type="ECO:0000256" key="2">
    <source>
        <dbReference type="ARBA" id="ARBA00022679"/>
    </source>
</evidence>
<proteinExistence type="predicted"/>
<dbReference type="InterPro" id="IPR017441">
    <property type="entry name" value="Protein_kinase_ATP_BS"/>
</dbReference>
<accession>A0ABV9ZFA2</accession>
<dbReference type="PROSITE" id="PS50011">
    <property type="entry name" value="PROTEIN_KINASE_DOM"/>
    <property type="match status" value="1"/>
</dbReference>
<keyword evidence="8" id="KW-1133">Transmembrane helix</keyword>
<evidence type="ECO:0000256" key="5">
    <source>
        <dbReference type="ARBA" id="ARBA00022840"/>
    </source>
</evidence>
<keyword evidence="2" id="KW-0808">Transferase</keyword>
<dbReference type="InterPro" id="IPR008271">
    <property type="entry name" value="Ser/Thr_kinase_AS"/>
</dbReference>
<feature type="domain" description="Protein kinase" evidence="9">
    <location>
        <begin position="18"/>
        <end position="275"/>
    </location>
</feature>
<protein>
    <submittedName>
        <fullName evidence="10">Protein kinase</fullName>
    </submittedName>
</protein>
<keyword evidence="8" id="KW-0472">Membrane</keyword>
<gene>
    <name evidence="10" type="ORF">ACFPK1_18425</name>
</gene>
<feature type="compositionally biased region" description="Low complexity" evidence="7">
    <location>
        <begin position="658"/>
        <end position="667"/>
    </location>
</feature>
<evidence type="ECO:0000256" key="4">
    <source>
        <dbReference type="ARBA" id="ARBA00022777"/>
    </source>
</evidence>
<feature type="compositionally biased region" description="Acidic residues" evidence="7">
    <location>
        <begin position="516"/>
        <end position="530"/>
    </location>
</feature>
<feature type="compositionally biased region" description="Low complexity" evidence="7">
    <location>
        <begin position="343"/>
        <end position="368"/>
    </location>
</feature>
<dbReference type="Pfam" id="PF00069">
    <property type="entry name" value="Pkinase"/>
    <property type="match status" value="1"/>
</dbReference>
<feature type="compositionally biased region" description="Acidic residues" evidence="7">
    <location>
        <begin position="462"/>
        <end position="481"/>
    </location>
</feature>
<feature type="binding site" evidence="6">
    <location>
        <position position="47"/>
    </location>
    <ligand>
        <name>ATP</name>
        <dbReference type="ChEBI" id="CHEBI:30616"/>
    </ligand>
</feature>
<dbReference type="RefSeq" id="WP_378022386.1">
    <property type="nucleotide sequence ID" value="NZ_JBHSKG010000009.1"/>
</dbReference>
<feature type="compositionally biased region" description="Pro residues" evidence="7">
    <location>
        <begin position="329"/>
        <end position="342"/>
    </location>
</feature>
<feature type="compositionally biased region" description="Low complexity" evidence="7">
    <location>
        <begin position="418"/>
        <end position="439"/>
    </location>
</feature>
<evidence type="ECO:0000256" key="3">
    <source>
        <dbReference type="ARBA" id="ARBA00022741"/>
    </source>
</evidence>
<keyword evidence="5 6" id="KW-0067">ATP-binding</keyword>
<dbReference type="PANTHER" id="PTHR24350">
    <property type="entry name" value="SERINE/THREONINE-PROTEIN KINASE IAL-RELATED"/>
    <property type="match status" value="1"/>
</dbReference>
<evidence type="ECO:0000313" key="10">
    <source>
        <dbReference type="EMBL" id="MFC5140223.1"/>
    </source>
</evidence>
<dbReference type="PROSITE" id="PS00108">
    <property type="entry name" value="PROTEIN_KINASE_ST"/>
    <property type="match status" value="1"/>
</dbReference>
<reference evidence="11" key="1">
    <citation type="journal article" date="2019" name="Int. J. Syst. Evol. Microbiol.">
        <title>The Global Catalogue of Microorganisms (GCM) 10K type strain sequencing project: providing services to taxonomists for standard genome sequencing and annotation.</title>
        <authorList>
            <consortium name="The Broad Institute Genomics Platform"/>
            <consortium name="The Broad Institute Genome Sequencing Center for Infectious Disease"/>
            <person name="Wu L."/>
            <person name="Ma J."/>
        </authorList>
    </citation>
    <scope>NUCLEOTIDE SEQUENCE [LARGE SCALE GENOMIC DNA]</scope>
    <source>
        <strain evidence="11">XZYJ18</strain>
    </source>
</reference>
<dbReference type="EMBL" id="JBHSKG010000009">
    <property type="protein sequence ID" value="MFC5140223.1"/>
    <property type="molecule type" value="Genomic_DNA"/>
</dbReference>
<dbReference type="SUPFAM" id="SSF56112">
    <property type="entry name" value="Protein kinase-like (PK-like)"/>
    <property type="match status" value="1"/>
</dbReference>
<dbReference type="GO" id="GO:0016301">
    <property type="term" value="F:kinase activity"/>
    <property type="evidence" value="ECO:0007669"/>
    <property type="project" value="UniProtKB-KW"/>
</dbReference>
<evidence type="ECO:0000259" key="9">
    <source>
        <dbReference type="PROSITE" id="PS50011"/>
    </source>
</evidence>
<evidence type="ECO:0000256" key="7">
    <source>
        <dbReference type="SAM" id="MobiDB-lite"/>
    </source>
</evidence>
<feature type="compositionally biased region" description="Pro residues" evidence="7">
    <location>
        <begin position="699"/>
        <end position="712"/>
    </location>
</feature>
<name>A0ABV9ZFA2_9PSEU</name>
<keyword evidence="8" id="KW-0812">Transmembrane</keyword>
<dbReference type="Gene3D" id="1.10.510.10">
    <property type="entry name" value="Transferase(Phosphotransferase) domain 1"/>
    <property type="match status" value="1"/>
</dbReference>
<feature type="region of interest" description="Disordered" evidence="7">
    <location>
        <begin position="860"/>
        <end position="880"/>
    </location>
</feature>
<feature type="compositionally biased region" description="Pro residues" evidence="7">
    <location>
        <begin position="668"/>
        <end position="682"/>
    </location>
</feature>
<feature type="compositionally biased region" description="Acidic residues" evidence="7">
    <location>
        <begin position="490"/>
        <end position="507"/>
    </location>
</feature>
<feature type="compositionally biased region" description="Acidic residues" evidence="7">
    <location>
        <begin position="553"/>
        <end position="577"/>
    </location>
</feature>
<feature type="compositionally biased region" description="Low complexity" evidence="7">
    <location>
        <begin position="683"/>
        <end position="698"/>
    </location>
</feature>
<feature type="compositionally biased region" description="Polar residues" evidence="7">
    <location>
        <begin position="869"/>
        <end position="878"/>
    </location>
</feature>
<keyword evidence="4 10" id="KW-0418">Kinase</keyword>
<keyword evidence="3 6" id="KW-0547">Nucleotide-binding</keyword>